<evidence type="ECO:0000313" key="3">
    <source>
        <dbReference type="Proteomes" id="UP001140091"/>
    </source>
</evidence>
<feature type="compositionally biased region" description="Polar residues" evidence="1">
    <location>
        <begin position="64"/>
        <end position="79"/>
    </location>
</feature>
<protein>
    <submittedName>
        <fullName evidence="2">Uncharacterized protein</fullName>
    </submittedName>
</protein>
<feature type="region of interest" description="Disordered" evidence="1">
    <location>
        <begin position="59"/>
        <end position="94"/>
    </location>
</feature>
<feature type="compositionally biased region" description="Basic and acidic residues" evidence="1">
    <location>
        <begin position="82"/>
        <end position="94"/>
    </location>
</feature>
<evidence type="ECO:0000313" key="2">
    <source>
        <dbReference type="EMBL" id="KAJ2924655.1"/>
    </source>
</evidence>
<proteinExistence type="predicted"/>
<sequence>MIIFRVTTGRSFTKFPTLKNGNLSHPIEFAHRTAESSFLRSSCPRGLAGSPEFDLERFGGESNGEIQTPTTAQTSQEIIQISEEKRVEETVEKK</sequence>
<accession>A0A9W8J540</accession>
<feature type="non-terminal residue" evidence="2">
    <location>
        <position position="94"/>
    </location>
</feature>
<evidence type="ECO:0000256" key="1">
    <source>
        <dbReference type="SAM" id="MobiDB-lite"/>
    </source>
</evidence>
<organism evidence="2 3">
    <name type="scientific">Candolleomyces eurysporus</name>
    <dbReference type="NCBI Taxonomy" id="2828524"/>
    <lineage>
        <taxon>Eukaryota</taxon>
        <taxon>Fungi</taxon>
        <taxon>Dikarya</taxon>
        <taxon>Basidiomycota</taxon>
        <taxon>Agaricomycotina</taxon>
        <taxon>Agaricomycetes</taxon>
        <taxon>Agaricomycetidae</taxon>
        <taxon>Agaricales</taxon>
        <taxon>Agaricineae</taxon>
        <taxon>Psathyrellaceae</taxon>
        <taxon>Candolleomyces</taxon>
    </lineage>
</organism>
<comment type="caution">
    <text evidence="2">The sequence shown here is derived from an EMBL/GenBank/DDBJ whole genome shotgun (WGS) entry which is preliminary data.</text>
</comment>
<keyword evidence="3" id="KW-1185">Reference proteome</keyword>
<dbReference type="AlphaFoldDB" id="A0A9W8J540"/>
<dbReference type="OrthoDB" id="10326950at2759"/>
<dbReference type="Proteomes" id="UP001140091">
    <property type="component" value="Unassembled WGS sequence"/>
</dbReference>
<dbReference type="EMBL" id="JANBPK010001210">
    <property type="protein sequence ID" value="KAJ2924655.1"/>
    <property type="molecule type" value="Genomic_DNA"/>
</dbReference>
<reference evidence="2" key="1">
    <citation type="submission" date="2022-06" db="EMBL/GenBank/DDBJ databases">
        <title>Genome Sequence of Candolleomyces eurysporus.</title>
        <authorList>
            <person name="Buettner E."/>
        </authorList>
    </citation>
    <scope>NUCLEOTIDE SEQUENCE</scope>
    <source>
        <strain evidence="2">VTCC 930004</strain>
    </source>
</reference>
<gene>
    <name evidence="2" type="ORF">H1R20_g12424</name>
</gene>
<name>A0A9W8J540_9AGAR</name>